<organism evidence="2 3">
    <name type="scientific">Tectimicrobiota bacterium</name>
    <dbReference type="NCBI Taxonomy" id="2528274"/>
    <lineage>
        <taxon>Bacteria</taxon>
        <taxon>Pseudomonadati</taxon>
        <taxon>Nitrospinota/Tectimicrobiota group</taxon>
        <taxon>Candidatus Tectimicrobiota</taxon>
    </lineage>
</organism>
<evidence type="ECO:0000313" key="2">
    <source>
        <dbReference type="EMBL" id="MBI3128114.1"/>
    </source>
</evidence>
<keyword evidence="1 2" id="KW-0378">Hydrolase</keyword>
<sequence>MPEARANANWFTYFPEDYRWSAAICGMVSGARFGQSEIGEVDQVGRRLREKLGDDEHWFSEWKWMGDRVRALGQAAEKKKRNLSAASHYLRACSYYQMGERFRTPKDKRALDVYKTSLDCFRRFARLTDRPRIEQVEVPYEKGKKLPAYFVRAENTKKAKAPCVVFFDGLDVTKELQYMRGVDDLVRRGMSCLIVDGPGTGESIRFRKIYLRHDYEAAGSAALDYLEKRKDVDAKRVAVMAISLGGYYAPRVASMEPRYKACVAWGAIWDYHETWKKRIDASF</sequence>
<dbReference type="Gene3D" id="3.40.50.1820">
    <property type="entry name" value="alpha/beta hydrolase"/>
    <property type="match status" value="1"/>
</dbReference>
<evidence type="ECO:0000256" key="1">
    <source>
        <dbReference type="ARBA" id="ARBA00022801"/>
    </source>
</evidence>
<dbReference type="InterPro" id="IPR050261">
    <property type="entry name" value="FrsA_esterase"/>
</dbReference>
<dbReference type="PANTHER" id="PTHR22946:SF12">
    <property type="entry name" value="CONIDIAL PIGMENT BIOSYNTHESIS PROTEIN AYG1 (AFU_ORTHOLOGUE AFUA_2G17550)"/>
    <property type="match status" value="1"/>
</dbReference>
<dbReference type="PANTHER" id="PTHR22946">
    <property type="entry name" value="DIENELACTONE HYDROLASE DOMAIN-CONTAINING PROTEIN-RELATED"/>
    <property type="match status" value="1"/>
</dbReference>
<accession>A0A932HYM3</accession>
<dbReference type="EMBL" id="JACPUR010000023">
    <property type="protein sequence ID" value="MBI3128114.1"/>
    <property type="molecule type" value="Genomic_DNA"/>
</dbReference>
<dbReference type="InterPro" id="IPR029058">
    <property type="entry name" value="AB_hydrolase_fold"/>
</dbReference>
<proteinExistence type="predicted"/>
<dbReference type="Proteomes" id="UP000782312">
    <property type="component" value="Unassembled WGS sequence"/>
</dbReference>
<feature type="non-terminal residue" evidence="2">
    <location>
        <position position="283"/>
    </location>
</feature>
<dbReference type="AlphaFoldDB" id="A0A932HYM3"/>
<reference evidence="2" key="1">
    <citation type="submission" date="2020-07" db="EMBL/GenBank/DDBJ databases">
        <title>Huge and variable diversity of episymbiotic CPR bacteria and DPANN archaea in groundwater ecosystems.</title>
        <authorList>
            <person name="He C.Y."/>
            <person name="Keren R."/>
            <person name="Whittaker M."/>
            <person name="Farag I.F."/>
            <person name="Doudna J."/>
            <person name="Cate J.H.D."/>
            <person name="Banfield J.F."/>
        </authorList>
    </citation>
    <scope>NUCLEOTIDE SEQUENCE</scope>
    <source>
        <strain evidence="2">NC_groundwater_763_Ag_S-0.2um_68_21</strain>
    </source>
</reference>
<protein>
    <submittedName>
        <fullName evidence="2">Alpha/beta hydrolase</fullName>
    </submittedName>
</protein>
<comment type="caution">
    <text evidence="2">The sequence shown here is derived from an EMBL/GenBank/DDBJ whole genome shotgun (WGS) entry which is preliminary data.</text>
</comment>
<dbReference type="Gene3D" id="1.20.1440.110">
    <property type="entry name" value="acylaminoacyl peptidase"/>
    <property type="match status" value="1"/>
</dbReference>
<name>A0A932HYM3_UNCTE</name>
<dbReference type="InterPro" id="IPR010520">
    <property type="entry name" value="FrsA-like"/>
</dbReference>
<gene>
    <name evidence="2" type="ORF">HYZ11_10960</name>
</gene>
<dbReference type="SUPFAM" id="SSF53474">
    <property type="entry name" value="alpha/beta-Hydrolases"/>
    <property type="match status" value="1"/>
</dbReference>
<evidence type="ECO:0000313" key="3">
    <source>
        <dbReference type="Proteomes" id="UP000782312"/>
    </source>
</evidence>
<dbReference type="Pfam" id="PF06500">
    <property type="entry name" value="FrsA-like"/>
    <property type="match status" value="1"/>
</dbReference>
<dbReference type="GO" id="GO:0016787">
    <property type="term" value="F:hydrolase activity"/>
    <property type="evidence" value="ECO:0007669"/>
    <property type="project" value="UniProtKB-KW"/>
</dbReference>